<evidence type="ECO:0000256" key="1">
    <source>
        <dbReference type="ARBA" id="ARBA00008769"/>
    </source>
</evidence>
<comment type="caution">
    <text evidence="3">The sequence shown here is derived from an EMBL/GenBank/DDBJ whole genome shotgun (WGS) entry which is preliminary data.</text>
</comment>
<dbReference type="PANTHER" id="PTHR43308:SF1">
    <property type="entry name" value="OUTER MEMBRANE PROTEIN ALPHA"/>
    <property type="match status" value="1"/>
</dbReference>
<sequence>LEGQQFSTTTKLKGQLLTYLADAFGEEAGPANNISFGYRTRLSFISSFSGRDRLLVRLQGINLRRLDTATEFSEGSLSGATNETRFLRSGISGDGDVRLQALSYRFPVGDKLTVSVNPFTNSGILTERIGPFANPTKGAITYFGATHPTLNPISLQSGATAQWDVNPWLNLDFSIGSERGASNNPAIGLFDGGYAASVRSVFDFDALRFSLTYIHFYSLSGADTRSGSNAARISGAGPVVGSAYVSGIAYEVSPKFRLGASAGLISARSLGEGTKGDARVMDYRFFFAFPDLGQKGNLGGIVLGMQPRLTDTSNPLLAQAIGFPDGQRNDRDTGFHIEAFYTHYLNDNIAITPGIVWLTAPNHDARNSDVIMGVIRTSFTF</sequence>
<dbReference type="Gene3D" id="2.40.160.180">
    <property type="entry name" value="Carbohydrate-selective porin OprB"/>
    <property type="match status" value="1"/>
</dbReference>
<evidence type="ECO:0000256" key="2">
    <source>
        <dbReference type="RuleBase" id="RU363072"/>
    </source>
</evidence>
<reference evidence="3" key="1">
    <citation type="submission" date="2020-10" db="EMBL/GenBank/DDBJ databases">
        <authorList>
            <person name="Castelo-Branco R."/>
            <person name="Eusebio N."/>
            <person name="Adriana R."/>
            <person name="Vieira A."/>
            <person name="Brugerolle De Fraissinette N."/>
            <person name="Rezende De Castro R."/>
            <person name="Schneider M.P."/>
            <person name="Vasconcelos V."/>
            <person name="Leao P.N."/>
        </authorList>
    </citation>
    <scope>NUCLEOTIDE SEQUENCE</scope>
    <source>
        <strain evidence="3">LEGE 11467</strain>
    </source>
</reference>
<dbReference type="EMBL" id="JADEXN010000012">
    <property type="protein sequence ID" value="MBE9039485.1"/>
    <property type="molecule type" value="Genomic_DNA"/>
</dbReference>
<dbReference type="Proteomes" id="UP000621799">
    <property type="component" value="Unassembled WGS sequence"/>
</dbReference>
<dbReference type="PANTHER" id="PTHR43308">
    <property type="entry name" value="OUTER MEMBRANE PROTEIN ALPHA-RELATED"/>
    <property type="match status" value="1"/>
</dbReference>
<evidence type="ECO:0000313" key="4">
    <source>
        <dbReference type="Proteomes" id="UP000621799"/>
    </source>
</evidence>
<dbReference type="InterPro" id="IPR007049">
    <property type="entry name" value="Carb-sel_porin_OprB"/>
</dbReference>
<dbReference type="Pfam" id="PF04966">
    <property type="entry name" value="OprB"/>
    <property type="match status" value="1"/>
</dbReference>
<protein>
    <submittedName>
        <fullName evidence="3">Iron uptake porin</fullName>
    </submittedName>
</protein>
<accession>A0A928VX98</accession>
<dbReference type="AlphaFoldDB" id="A0A928VX98"/>
<dbReference type="GO" id="GO:0008643">
    <property type="term" value="P:carbohydrate transport"/>
    <property type="evidence" value="ECO:0007669"/>
    <property type="project" value="InterPro"/>
</dbReference>
<evidence type="ECO:0000313" key="3">
    <source>
        <dbReference type="EMBL" id="MBE9039485.1"/>
    </source>
</evidence>
<dbReference type="GO" id="GO:0015288">
    <property type="term" value="F:porin activity"/>
    <property type="evidence" value="ECO:0007669"/>
    <property type="project" value="InterPro"/>
</dbReference>
<dbReference type="InterPro" id="IPR047684">
    <property type="entry name" value="Por_som-like"/>
</dbReference>
<dbReference type="InterPro" id="IPR038673">
    <property type="entry name" value="OprB_sf"/>
</dbReference>
<name>A0A928VX98_9CYAN</name>
<dbReference type="NCBIfam" id="NF033921">
    <property type="entry name" value="por_somb"/>
    <property type="match status" value="1"/>
</dbReference>
<dbReference type="RefSeq" id="WP_264319746.1">
    <property type="nucleotide sequence ID" value="NZ_JADEXN010000012.1"/>
</dbReference>
<dbReference type="InterPro" id="IPR051465">
    <property type="entry name" value="Cell_Envelope_Struct_Comp"/>
</dbReference>
<comment type="similarity">
    <text evidence="1 2">Belongs to the OprB family.</text>
</comment>
<proteinExistence type="inferred from homology"/>
<gene>
    <name evidence="3" type="ORF">IQ235_01580</name>
</gene>
<organism evidence="3 4">
    <name type="scientific">Zarconia navalis LEGE 11467</name>
    <dbReference type="NCBI Taxonomy" id="1828826"/>
    <lineage>
        <taxon>Bacteria</taxon>
        <taxon>Bacillati</taxon>
        <taxon>Cyanobacteriota</taxon>
        <taxon>Cyanophyceae</taxon>
        <taxon>Oscillatoriophycideae</taxon>
        <taxon>Oscillatoriales</taxon>
        <taxon>Oscillatoriales incertae sedis</taxon>
        <taxon>Zarconia</taxon>
        <taxon>Zarconia navalis</taxon>
    </lineage>
</organism>
<feature type="non-terminal residue" evidence="3">
    <location>
        <position position="1"/>
    </location>
</feature>
<dbReference type="GO" id="GO:0016020">
    <property type="term" value="C:membrane"/>
    <property type="evidence" value="ECO:0007669"/>
    <property type="project" value="InterPro"/>
</dbReference>
<keyword evidence="4" id="KW-1185">Reference proteome</keyword>